<dbReference type="EMBL" id="FLUV01000152">
    <property type="protein sequence ID" value="SBW17747.1"/>
    <property type="molecule type" value="Genomic_DNA"/>
</dbReference>
<sequence length="50" mass="5660">MFILGEFQVFGESDRESDHRNPNNARSAVTELLVASLQGNYDLDFRTEAV</sequence>
<gene>
    <name evidence="1" type="ORF">FDG2_0357</name>
</gene>
<dbReference type="AlphaFoldDB" id="A0A1C3NTD5"/>
<protein>
    <submittedName>
        <fullName evidence="1">Uncharacterized protein</fullName>
    </submittedName>
</protein>
<organism evidence="1 2">
    <name type="scientific">Candidatus Protofrankia californiensis</name>
    <dbReference type="NCBI Taxonomy" id="1839754"/>
    <lineage>
        <taxon>Bacteria</taxon>
        <taxon>Bacillati</taxon>
        <taxon>Actinomycetota</taxon>
        <taxon>Actinomycetes</taxon>
        <taxon>Frankiales</taxon>
        <taxon>Frankiaceae</taxon>
        <taxon>Protofrankia</taxon>
    </lineage>
</organism>
<proteinExistence type="predicted"/>
<evidence type="ECO:0000313" key="2">
    <source>
        <dbReference type="Proteomes" id="UP000199013"/>
    </source>
</evidence>
<keyword evidence="2" id="KW-1185">Reference proteome</keyword>
<reference evidence="2" key="1">
    <citation type="submission" date="2016-02" db="EMBL/GenBank/DDBJ databases">
        <authorList>
            <person name="Wibberg D."/>
        </authorList>
    </citation>
    <scope>NUCLEOTIDE SEQUENCE [LARGE SCALE GENOMIC DNA]</scope>
</reference>
<name>A0A1C3NTD5_9ACTN</name>
<accession>A0A1C3NTD5</accession>
<evidence type="ECO:0000313" key="1">
    <source>
        <dbReference type="EMBL" id="SBW17747.1"/>
    </source>
</evidence>
<dbReference type="Proteomes" id="UP000199013">
    <property type="component" value="Unassembled WGS sequence"/>
</dbReference>